<proteinExistence type="predicted"/>
<dbReference type="InterPro" id="IPR011042">
    <property type="entry name" value="6-blade_b-propeller_TolB-like"/>
</dbReference>
<dbReference type="PANTHER" id="PTHR19328:SF75">
    <property type="entry name" value="ALDOSE SUGAR DEHYDROGENASE YLII"/>
    <property type="match status" value="1"/>
</dbReference>
<feature type="non-terminal residue" evidence="2">
    <location>
        <position position="1"/>
    </location>
</feature>
<protein>
    <recommendedName>
        <fullName evidence="1">Glucose/Sorbosone dehydrogenase domain-containing protein</fullName>
    </recommendedName>
</protein>
<dbReference type="SUPFAM" id="SSF50952">
    <property type="entry name" value="Soluble quinoprotein glucose dehydrogenase"/>
    <property type="match status" value="1"/>
</dbReference>
<dbReference type="InterPro" id="IPR012938">
    <property type="entry name" value="Glc/Sorbosone_DH"/>
</dbReference>
<name>A0A383EJT9_9ZZZZ</name>
<dbReference type="Gene3D" id="2.120.10.30">
    <property type="entry name" value="TolB, C-terminal domain"/>
    <property type="match status" value="1"/>
</dbReference>
<dbReference type="PANTHER" id="PTHR19328">
    <property type="entry name" value="HEDGEHOG-INTERACTING PROTEIN"/>
    <property type="match status" value="1"/>
</dbReference>
<dbReference type="InterPro" id="IPR011041">
    <property type="entry name" value="Quinoprot_gluc/sorb_DH_b-prop"/>
</dbReference>
<accession>A0A383EJT9</accession>
<reference evidence="2" key="1">
    <citation type="submission" date="2018-05" db="EMBL/GenBank/DDBJ databases">
        <authorList>
            <person name="Lanie J.A."/>
            <person name="Ng W.-L."/>
            <person name="Kazmierczak K.M."/>
            <person name="Andrzejewski T.M."/>
            <person name="Davidsen T.M."/>
            <person name="Wayne K.J."/>
            <person name="Tettelin H."/>
            <person name="Glass J.I."/>
            <person name="Rusch D."/>
            <person name="Podicherti R."/>
            <person name="Tsui H.-C.T."/>
            <person name="Winkler M.E."/>
        </authorList>
    </citation>
    <scope>NUCLEOTIDE SEQUENCE</scope>
</reference>
<gene>
    <name evidence="2" type="ORF">METZ01_LOCUS509738</name>
</gene>
<evidence type="ECO:0000259" key="1">
    <source>
        <dbReference type="Pfam" id="PF07995"/>
    </source>
</evidence>
<evidence type="ECO:0000313" key="2">
    <source>
        <dbReference type="EMBL" id="SVE56884.1"/>
    </source>
</evidence>
<feature type="domain" description="Glucose/Sorbosone dehydrogenase" evidence="1">
    <location>
        <begin position="21"/>
        <end position="229"/>
    </location>
</feature>
<dbReference type="Pfam" id="PF07995">
    <property type="entry name" value="GSDH"/>
    <property type="match status" value="1"/>
</dbReference>
<feature type="non-terminal residue" evidence="2">
    <location>
        <position position="230"/>
    </location>
</feature>
<organism evidence="2">
    <name type="scientific">marine metagenome</name>
    <dbReference type="NCBI Taxonomy" id="408172"/>
    <lineage>
        <taxon>unclassified sequences</taxon>
        <taxon>metagenomes</taxon>
        <taxon>ecological metagenomes</taxon>
    </lineage>
</organism>
<dbReference type="EMBL" id="UINC01226412">
    <property type="protein sequence ID" value="SVE56884.1"/>
    <property type="molecule type" value="Genomic_DNA"/>
</dbReference>
<sequence>LGKPAVEYQLSRVYDNIKTPKPINVVVIPDGSGKELLVLQGGKVLTLPKDRSSGKSEIFLDLSGANMIEKAFEEGLLGLVFHPDFKKNKKFYLYHTLQNPKRSRLVERRMSKKDPSKPDDKYERLLLELPQPFWNHNSGNPIFGPDNFLYISTGDGGKANDPLDHSQNTFALYGKILRIDVDARTGDLPYGIPGDNPFVGKEGHRAEIWALGLRNPWGIHWDHVSNTLFC</sequence>
<dbReference type="AlphaFoldDB" id="A0A383EJT9"/>